<keyword evidence="2" id="KW-1185">Reference proteome</keyword>
<dbReference type="EMBL" id="NBNE01008109">
    <property type="protein sequence ID" value="OWY99851.1"/>
    <property type="molecule type" value="Genomic_DNA"/>
</dbReference>
<gene>
    <name evidence="1" type="ORF">PHMEG_00029075</name>
</gene>
<dbReference type="AlphaFoldDB" id="A0A225V3F3"/>
<evidence type="ECO:0000313" key="2">
    <source>
        <dbReference type="Proteomes" id="UP000198211"/>
    </source>
</evidence>
<proteinExistence type="predicted"/>
<reference evidence="2" key="1">
    <citation type="submission" date="2017-03" db="EMBL/GenBank/DDBJ databases">
        <title>Phytopthora megakarya and P. palmivora, two closely related causual agents of cacao black pod achieved similar genome size and gene model numbers by different mechanisms.</title>
        <authorList>
            <person name="Ali S."/>
            <person name="Shao J."/>
            <person name="Larry D.J."/>
            <person name="Kronmiller B."/>
            <person name="Shen D."/>
            <person name="Strem M.D."/>
            <person name="Melnick R.L."/>
            <person name="Guiltinan M.J."/>
            <person name="Tyler B.M."/>
            <person name="Meinhardt L.W."/>
            <person name="Bailey B.A."/>
        </authorList>
    </citation>
    <scope>NUCLEOTIDE SEQUENCE [LARGE SCALE GENOMIC DNA]</scope>
    <source>
        <strain evidence="2">zdho120</strain>
    </source>
</reference>
<dbReference type="Proteomes" id="UP000198211">
    <property type="component" value="Unassembled WGS sequence"/>
</dbReference>
<protein>
    <submittedName>
        <fullName evidence="1">Uncharacterized protein</fullName>
    </submittedName>
</protein>
<evidence type="ECO:0000313" key="1">
    <source>
        <dbReference type="EMBL" id="OWY99851.1"/>
    </source>
</evidence>
<organism evidence="1 2">
    <name type="scientific">Phytophthora megakarya</name>
    <dbReference type="NCBI Taxonomy" id="4795"/>
    <lineage>
        <taxon>Eukaryota</taxon>
        <taxon>Sar</taxon>
        <taxon>Stramenopiles</taxon>
        <taxon>Oomycota</taxon>
        <taxon>Peronosporomycetes</taxon>
        <taxon>Peronosporales</taxon>
        <taxon>Peronosporaceae</taxon>
        <taxon>Phytophthora</taxon>
    </lineage>
</organism>
<name>A0A225V3F3_9STRA</name>
<comment type="caution">
    <text evidence="1">The sequence shown here is derived from an EMBL/GenBank/DDBJ whole genome shotgun (WGS) entry which is preliminary data.</text>
</comment>
<sequence>MCLENPYERYMTDLSTNKLWSAIKLEMSAGGYIGYVANFRKLNRIVQVDSLTAMNLFLNGISDSIMKQKFLRKRPSDLNAAIQKDFWSGSLKTNIRLSRGWLGETSRKILKCENKDGKKIFTMLERMVVGENQTSDKSQRLNE</sequence>
<accession>A0A225V3F3</accession>